<proteinExistence type="predicted"/>
<sequence length="126" mass="14208">MFIKHMKNYLLLFMSTLLLLFVLPKNGSYAQRVLGMEQRSVKTSCATKRPVKPTCARKCLKHQTHSEQMPGANFASDCSQQVFAVISPQASYTMWHPLQLREIGTPASLTYLSPELKIDPEPPKLA</sequence>
<accession>A0A399RXU5</accession>
<comment type="caution">
    <text evidence="1">The sequence shown here is derived from an EMBL/GenBank/DDBJ whole genome shotgun (WGS) entry which is preliminary data.</text>
</comment>
<organism evidence="1 2">
    <name type="scientific">Pontibacter oryzae</name>
    <dbReference type="NCBI Taxonomy" id="2304593"/>
    <lineage>
        <taxon>Bacteria</taxon>
        <taxon>Pseudomonadati</taxon>
        <taxon>Bacteroidota</taxon>
        <taxon>Cytophagia</taxon>
        <taxon>Cytophagales</taxon>
        <taxon>Hymenobacteraceae</taxon>
        <taxon>Pontibacter</taxon>
    </lineage>
</organism>
<protein>
    <submittedName>
        <fullName evidence="1">Uncharacterized protein</fullName>
    </submittedName>
</protein>
<evidence type="ECO:0000313" key="1">
    <source>
        <dbReference type="EMBL" id="RIJ34205.1"/>
    </source>
</evidence>
<dbReference type="Proteomes" id="UP000266005">
    <property type="component" value="Unassembled WGS sequence"/>
</dbReference>
<dbReference type="EMBL" id="QWGE01000005">
    <property type="protein sequence ID" value="RIJ34205.1"/>
    <property type="molecule type" value="Genomic_DNA"/>
</dbReference>
<name>A0A399RXU5_9BACT</name>
<evidence type="ECO:0000313" key="2">
    <source>
        <dbReference type="Proteomes" id="UP000266005"/>
    </source>
</evidence>
<keyword evidence="2" id="KW-1185">Reference proteome</keyword>
<reference evidence="2" key="1">
    <citation type="submission" date="2018-08" db="EMBL/GenBank/DDBJ databases">
        <title>Mucilaginibacter sp. MYSH2.</title>
        <authorList>
            <person name="Seo T."/>
        </authorList>
    </citation>
    <scope>NUCLEOTIDE SEQUENCE [LARGE SCALE GENOMIC DNA]</scope>
    <source>
        <strain evidence="2">KIRAN</strain>
    </source>
</reference>
<gene>
    <name evidence="1" type="ORF">D1627_14850</name>
</gene>
<dbReference type="AlphaFoldDB" id="A0A399RXU5"/>